<dbReference type="Proteomes" id="UP000521676">
    <property type="component" value="Unassembled WGS sequence"/>
</dbReference>
<organism evidence="2 4">
    <name type="scientific">Candidatus Chlorohelix allophototropha</name>
    <dbReference type="NCBI Taxonomy" id="3003348"/>
    <lineage>
        <taxon>Bacteria</taxon>
        <taxon>Bacillati</taxon>
        <taxon>Chloroflexota</taxon>
        <taxon>Chloroflexia</taxon>
        <taxon>Candidatus Chloroheliales</taxon>
        <taxon>Candidatus Chloroheliaceae</taxon>
        <taxon>Candidatus Chlorohelix</taxon>
    </lineage>
</organism>
<keyword evidence="1" id="KW-0732">Signal</keyword>
<dbReference type="EMBL" id="JACATZ010000001">
    <property type="protein sequence ID" value="NWJ47004.1"/>
    <property type="molecule type" value="Genomic_DNA"/>
</dbReference>
<gene>
    <name evidence="2" type="ORF">HXX08_14170</name>
    <name evidence="3" type="ORF">OZ401_004803</name>
</gene>
<evidence type="ECO:0000256" key="1">
    <source>
        <dbReference type="SAM" id="SignalP"/>
    </source>
</evidence>
<keyword evidence="5" id="KW-1185">Reference proteome</keyword>
<accession>A0A8T7M4J9</accession>
<geneLocation type="plasmid" evidence="3 5">
    <name>unnamed1</name>
</geneLocation>
<name>A0A8T7M4J9_9CHLR</name>
<proteinExistence type="predicted"/>
<reference evidence="2 4" key="1">
    <citation type="submission" date="2020-06" db="EMBL/GenBank/DDBJ databases">
        <title>Anoxygenic phototrophic Chloroflexota member uses a Type I reaction center.</title>
        <authorList>
            <person name="Tsuji J.M."/>
            <person name="Shaw N.A."/>
            <person name="Nagashima S."/>
            <person name="Venkiteswaran J."/>
            <person name="Schiff S.L."/>
            <person name="Hanada S."/>
            <person name="Tank M."/>
            <person name="Neufeld J.D."/>
        </authorList>
    </citation>
    <scope>NUCLEOTIDE SEQUENCE [LARGE SCALE GENOMIC DNA]</scope>
    <source>
        <strain evidence="2">L227-S17</strain>
    </source>
</reference>
<protein>
    <recommendedName>
        <fullName evidence="6">DUF885 domain-containing protein</fullName>
    </recommendedName>
</protein>
<keyword evidence="3" id="KW-0614">Plasmid</keyword>
<evidence type="ECO:0000313" key="2">
    <source>
        <dbReference type="EMBL" id="NWJ47004.1"/>
    </source>
</evidence>
<sequence>MKFGTRYVRLSCSLALLLTLSLFTTPLLAADISRYFPETGHTVAGKFLQYWQANGGLATYGYPITDAQAEVDPETGKTFTMQWFERNRMELHSENAGTKYEVLLGLLGKDLNRSRLATDPVFQKATKLNDASLPQDQQWYFNETGHNLRGGFLKYWQENGGVERLGIPISEELKETDPETGKTFTVQWFERARFEYHPENQKPYDILLGLLGKQIKNGPTSNKAPAATGNGGNSYSIEQAISDNAQLATLAFDGLGFLTGNTGTDSFLPPGKVADFFGFQYLRDVTQAGKGHSTDFVTNAANNVLYTLNDTQKAKLIALAKTQTSLVNDFAYKRFPLMVAFRRQLTGNIPTGSSGLSKSAVIQYSSDLYELDAKISIQRAELYAGIIKSLSSQQTAYLDNMLKGGFASWPALADQVDKKSLSHDEDVLVMSYASDILSWYGGNVEADTYFCPERQGDYFGGFYIKDAPAIGNAGYTIDESITGDKGQEFIDTLDSTQKPVITSIVNTQKPALTGIVSTRRAIATELRKALAGGTIDEASVITLSRSYGALDGEISYYYATAFAQVGKTLTATQKQKLMGIRDLDNYPCPDNKAYLYSDMINMPIVANTDFLFS</sequence>
<feature type="chain" id="PRO_5035810332" description="DUF885 domain-containing protein" evidence="1">
    <location>
        <begin position="30"/>
        <end position="613"/>
    </location>
</feature>
<evidence type="ECO:0000313" key="4">
    <source>
        <dbReference type="Proteomes" id="UP000521676"/>
    </source>
</evidence>
<dbReference type="Proteomes" id="UP001431572">
    <property type="component" value="Plasmid unnamed1"/>
</dbReference>
<evidence type="ECO:0000313" key="3">
    <source>
        <dbReference type="EMBL" id="WJW70002.1"/>
    </source>
</evidence>
<dbReference type="AlphaFoldDB" id="A0A8T7M4J9"/>
<reference evidence="3" key="2">
    <citation type="journal article" date="2024" name="Nature">
        <title>Anoxygenic phototroph of the Chloroflexota uses a type I reaction centre.</title>
        <authorList>
            <person name="Tsuji J.M."/>
            <person name="Shaw N.A."/>
            <person name="Nagashima S."/>
            <person name="Venkiteswaran J.J."/>
            <person name="Schiff S.L."/>
            <person name="Watanabe T."/>
            <person name="Fukui M."/>
            <person name="Hanada S."/>
            <person name="Tank M."/>
            <person name="Neufeld J.D."/>
        </authorList>
    </citation>
    <scope>NUCLEOTIDE SEQUENCE</scope>
    <source>
        <strain evidence="3">L227-S17</strain>
        <plasmid evidence="3 5">unnamed1</plasmid>
    </source>
</reference>
<dbReference type="RefSeq" id="WP_341471887.1">
    <property type="nucleotide sequence ID" value="NZ_CP128401.1"/>
</dbReference>
<evidence type="ECO:0008006" key="6">
    <source>
        <dbReference type="Google" id="ProtNLM"/>
    </source>
</evidence>
<feature type="signal peptide" evidence="1">
    <location>
        <begin position="1"/>
        <end position="29"/>
    </location>
</feature>
<evidence type="ECO:0000313" key="5">
    <source>
        <dbReference type="Proteomes" id="UP001431572"/>
    </source>
</evidence>
<dbReference type="EMBL" id="CP128401">
    <property type="protein sequence ID" value="WJW70002.1"/>
    <property type="molecule type" value="Genomic_DNA"/>
</dbReference>